<feature type="coiled-coil region" evidence="1">
    <location>
        <begin position="1900"/>
        <end position="1927"/>
    </location>
</feature>
<feature type="compositionally biased region" description="Basic and acidic residues" evidence="2">
    <location>
        <begin position="1348"/>
        <end position="1359"/>
    </location>
</feature>
<feature type="compositionally biased region" description="Basic and acidic residues" evidence="2">
    <location>
        <begin position="2127"/>
        <end position="2152"/>
    </location>
</feature>
<reference evidence="3" key="1">
    <citation type="journal article" date="2023" name="Mol. Biol. Evol.">
        <title>Third-Generation Sequencing Reveals the Adaptive Role of the Epigenome in Three Deep-Sea Polychaetes.</title>
        <authorList>
            <person name="Perez M."/>
            <person name="Aroh O."/>
            <person name="Sun Y."/>
            <person name="Lan Y."/>
            <person name="Juniper S.K."/>
            <person name="Young C.R."/>
            <person name="Angers B."/>
            <person name="Qian P.Y."/>
        </authorList>
    </citation>
    <scope>NUCLEOTIDE SEQUENCE</scope>
    <source>
        <strain evidence="3">R07B-5</strain>
    </source>
</reference>
<feature type="compositionally biased region" description="Basic and acidic residues" evidence="2">
    <location>
        <begin position="2023"/>
        <end position="2045"/>
    </location>
</feature>
<feature type="compositionally biased region" description="Basic and acidic residues" evidence="2">
    <location>
        <begin position="2089"/>
        <end position="2120"/>
    </location>
</feature>
<feature type="coiled-coil region" evidence="1">
    <location>
        <begin position="154"/>
        <end position="181"/>
    </location>
</feature>
<proteinExistence type="predicted"/>
<keyword evidence="4" id="KW-1185">Reference proteome</keyword>
<name>A0AAD9ULW1_RIDPI</name>
<sequence>MGILDFDAVFDILDPARLGYMTVDQIREFDTTLHFTPLIKPQVEAAIRHVCGVKSAGCVNKVHFMKVMEELERRRIQEDKVRWDFAALDQTGDNLITVKDGLLLFKLTLGDEFSLQLWNAFLVSRMDPMADLCFDDVRLLLCDLPADGAVCSPQELLDEEMRLEKEKEDKLRDESEALRKRQEGDMYDMRRKHDHEERTKRLAKRKLMRWDEGGVECFIEDDGRESGECVKKKARQSIGINDLLDILDAKYDTIRKKLFWQMLRMETGDIIWTSMSDGDQIEAFQQLQMEEKLARKHGSLPAKANKLRGGNITHNATLSGMMGDVAGAEQKMKDKLQERRLQLKVEMKSCDEIDIILRQEYIDMAMVPTTFGDLLIALQQRYDDEKSSVLGLVNSGTTSRRHNQISDYYCSVTRQLELTTFEEAFAMATVAVGLAERKQEYRSERFTLDRLRQENLAALRLAEKKLPKEQSDDASTSSCVQGSDETATELRSGIIHQLLLKHEAERDMMKGMLQGREAKASKTVAKQLTPEHRSNRLTLLRNQRTRWRDNSLVYRSSHKKLHHTMLQEGTGLYYEDVRLALLTKGRGHVSEDEINACVMADLQLMQDEEMQGQLPLLINKDQSELADLKTSTQLLRMEGVMDNVAAVLLGTYLLREMEIPFNKALEKKYDCMRHLVLLHELKLEHVTAWDRLTEGDQMRLLVKKKQEETQLRQDGKLDEMSQLIPNTRKEVATLRELVGEDRAEFARQEASLYEKQQHQAYMGQDFTKTQIDELPASEVRNMNILADLVQRFYAEQDHLISQLRSLGADASEQVKELPLVLLRLEIQHVMLEEWFDIGALSLGLLERVKDTVKGRHPAEKRRQVQLAKLRLKVRKDRLDSGSTYKKLDDGKVPEKGHLLQWMQAYVKEMAKKHIEEREQLMSILQDPSFVELCEVAKVMSDDDKKKRLLELLDKQQKLNLQNSGEREQNFSILEEVAAIRCTLEMTPGGDSSLDEELIVALLVELQDEQDHEMAEAITQLTQLPEEDLKTVREYQMDARHWEACTNVLNSLARYRGSVRDEELMEALEEKYDALRDKLLMEALIAQLGETEWRLMSEQERQRRLMQLKLEERRLRQEGKLDEINKLLGEGAVNQERLQQLLGDSKEDAERRLKERLAQRKKRLAEGMSEAECDKLEEEEEEEDRKRRNVLLNLQTCFDDEKAALLRSLEGQKNHIEAERLRQLELAKLKRDKRRTKEEDKFESAARLLNLSKEQGEAYEASRKRQEDLAREHLQARLKARQKRSANQILDGEDATVPLPENDDDVTLLQDAVMKEVELKHQQERELLMALFPDPDVTAHRKKASQLGSEEREDRQEELRLARDQWKDSGAEDPHQQLHILKEGTGLEMEILSQQFANEGKDSSDESLQVALLADLQQRQDSEAQHVLNDLVEKTSAVLKETKSQHASARDRKFYDNVAAVVLAMDDVAPPAGDDEMLVDELQKKYDALKDKLLLEALMKQSGEAEWAALSERERQARLLKLKREEKRLRREGKMDEAAALLDSLKDQEEALAQLLGDTRADAKRKLEERLQRRQELTKEREAKGLSTEEAMLDAIQDEEEEENKKKRRRNILEELDNHFDDEKAALLAALHNHDNQMDAERQRQLEMAKLKRQRKQLQMVEKFDSAALLIQEVKEQGEFWENKLSSEKERQLALARERVAARRQKRAEAVSREQLAEQLAEESKNVSKRDDGATVQEALLDVMEKKQTHERDTLLDLIVAASSDAECQQHADGVAVEEVMAVLQNLRSELETWKSEVRQQIAPPEGHEMTPDEKDEYFVQVAKSRAELFNHLKKAVALRVKGKLFLPVPQYRHEEKEALERLLEAESVAATEAWLDNVVTTVYTDTPLEVPPEGDTVAELGNADSIKEELEKELENEKQELLERNKNLPPGDQIDIEAEMARLEAQQEARRKALDAVLLRQQQQLQARLDAKRLKQDSQQFEQEAAAQMMRMAKLNEARVDELKAGERGHQQELMQEKLALRREARRQRAEETQQSREEEIRRDSSGILSPGGLLKREKTVVDVNLSDSMKEEVFQQLIAQQTTLNKKISSEQKRREEQDERDRSISKTKERVERLRYEKTMTMMQKGDKSAKKFDELVSEKDPGLTDDERMQLAAKQMQSRFKQEELKTSVLLPIPESPLPDMNIQPEQEGDAMKKLKEKRKQKKKQKQQQEETD</sequence>
<gene>
    <name evidence="3" type="ORF">NP493_1g11037</name>
</gene>
<evidence type="ECO:0000256" key="1">
    <source>
        <dbReference type="SAM" id="Coils"/>
    </source>
</evidence>
<feature type="coiled-coil region" evidence="1">
    <location>
        <begin position="1153"/>
        <end position="1192"/>
    </location>
</feature>
<feature type="region of interest" description="Disordered" evidence="2">
    <location>
        <begin position="1575"/>
        <end position="1606"/>
    </location>
</feature>
<feature type="coiled-coil region" evidence="1">
    <location>
        <begin position="1057"/>
        <end position="1117"/>
    </location>
</feature>
<evidence type="ECO:0000256" key="2">
    <source>
        <dbReference type="SAM" id="MobiDB-lite"/>
    </source>
</evidence>
<feature type="compositionally biased region" description="Polar residues" evidence="2">
    <location>
        <begin position="473"/>
        <end position="485"/>
    </location>
</feature>
<dbReference type="InterPro" id="IPR011992">
    <property type="entry name" value="EF-hand-dom_pair"/>
</dbReference>
<comment type="caution">
    <text evidence="3">The sequence shown here is derived from an EMBL/GenBank/DDBJ whole genome shotgun (WGS) entry which is preliminary data.</text>
</comment>
<accession>A0AAD9ULW1</accession>
<dbReference type="Proteomes" id="UP001209878">
    <property type="component" value="Unassembled WGS sequence"/>
</dbReference>
<feature type="region of interest" description="Disordered" evidence="2">
    <location>
        <begin position="466"/>
        <end position="485"/>
    </location>
</feature>
<dbReference type="SUPFAM" id="SSF47473">
    <property type="entry name" value="EF-hand"/>
    <property type="match status" value="1"/>
</dbReference>
<keyword evidence="1" id="KW-0175">Coiled coil</keyword>
<evidence type="ECO:0000313" key="4">
    <source>
        <dbReference type="Proteomes" id="UP001209878"/>
    </source>
</evidence>
<organism evidence="3 4">
    <name type="scientific">Ridgeia piscesae</name>
    <name type="common">Tubeworm</name>
    <dbReference type="NCBI Taxonomy" id="27915"/>
    <lineage>
        <taxon>Eukaryota</taxon>
        <taxon>Metazoa</taxon>
        <taxon>Spiralia</taxon>
        <taxon>Lophotrochozoa</taxon>
        <taxon>Annelida</taxon>
        <taxon>Polychaeta</taxon>
        <taxon>Sedentaria</taxon>
        <taxon>Canalipalpata</taxon>
        <taxon>Sabellida</taxon>
        <taxon>Siboglinidae</taxon>
        <taxon>Ridgeia</taxon>
    </lineage>
</organism>
<feature type="compositionally biased region" description="Basic residues" evidence="2">
    <location>
        <begin position="2198"/>
        <end position="2209"/>
    </location>
</feature>
<feature type="region of interest" description="Disordered" evidence="2">
    <location>
        <begin position="1337"/>
        <end position="1359"/>
    </location>
</feature>
<feature type="region of interest" description="Disordered" evidence="2">
    <location>
        <begin position="2023"/>
        <end position="2052"/>
    </location>
</feature>
<feature type="region of interest" description="Disordered" evidence="2">
    <location>
        <begin position="2086"/>
        <end position="2216"/>
    </location>
</feature>
<evidence type="ECO:0000313" key="3">
    <source>
        <dbReference type="EMBL" id="KAK2194274.1"/>
    </source>
</evidence>
<dbReference type="EMBL" id="JAODUO010000001">
    <property type="protein sequence ID" value="KAK2194274.1"/>
    <property type="molecule type" value="Genomic_DNA"/>
</dbReference>
<protein>
    <submittedName>
        <fullName evidence="3">Uncharacterized protein</fullName>
    </submittedName>
</protein>